<evidence type="ECO:0000313" key="3">
    <source>
        <dbReference type="Proteomes" id="UP000427769"/>
    </source>
</evidence>
<protein>
    <submittedName>
        <fullName evidence="2">Uncharacterized protein</fullName>
    </submittedName>
</protein>
<name>A0A5K7ZCH7_9BACT</name>
<dbReference type="OrthoDB" id="5412298at2"/>
<organism evidence="2 3">
    <name type="scientific">Desulfosarcina widdelii</name>
    <dbReference type="NCBI Taxonomy" id="947919"/>
    <lineage>
        <taxon>Bacteria</taxon>
        <taxon>Pseudomonadati</taxon>
        <taxon>Thermodesulfobacteriota</taxon>
        <taxon>Desulfobacteria</taxon>
        <taxon>Desulfobacterales</taxon>
        <taxon>Desulfosarcinaceae</taxon>
        <taxon>Desulfosarcina</taxon>
    </lineage>
</organism>
<keyword evidence="1" id="KW-0472">Membrane</keyword>
<dbReference type="AlphaFoldDB" id="A0A5K7ZCH7"/>
<evidence type="ECO:0000256" key="1">
    <source>
        <dbReference type="SAM" id="Phobius"/>
    </source>
</evidence>
<dbReference type="EMBL" id="AP021875">
    <property type="protein sequence ID" value="BBO78520.1"/>
    <property type="molecule type" value="Genomic_DNA"/>
</dbReference>
<sequence>MMDWWWIIKLFWGGIGLGLACLLLIVVWRAQGFIAWNRSLQKELKSLAREAETVSLNRRKGIRVIQDRCDEIFYSLSPRLGDLDQLRDYVRAIAACFFPDAKFPELQVSLGYLIHCMNDSLVRFDRILQRPELNRLKSMNIKSIRSLYRWFTGVMQHPSVKWYTEHRIMIRRISRIRFFFFIDPFSWIFLLSRKVVVLLLIRTLVLDITVYVGKVALNAYDQDHDSSEEEDVDILEETLEDLSHMQMPSAMETDPVLLEIRQELVGFSTVMLSNPTWEKWKETVRKAADHIARKHFPDSEAPVEEAAIGPLLYRTRSWLETLGKGETIAIVRYAYRTRLETLFQARDVSDLILTPTVRRTIRTALDTYGWLKWPLLIYRRAKRFSLPRIAVDLGWFVGKKTILVLIHGRTFDQVCRELDWVYRISSR</sequence>
<keyword evidence="1" id="KW-0812">Transmembrane</keyword>
<gene>
    <name evidence="2" type="ORF">DSCW_59370</name>
</gene>
<evidence type="ECO:0000313" key="2">
    <source>
        <dbReference type="EMBL" id="BBO78520.1"/>
    </source>
</evidence>
<reference evidence="2 3" key="1">
    <citation type="submission" date="2019-11" db="EMBL/GenBank/DDBJ databases">
        <title>Comparative genomics of hydrocarbon-degrading Desulfosarcina strains.</title>
        <authorList>
            <person name="Watanabe M."/>
            <person name="Kojima H."/>
            <person name="Fukui M."/>
        </authorList>
    </citation>
    <scope>NUCLEOTIDE SEQUENCE [LARGE SCALE GENOMIC DNA]</scope>
    <source>
        <strain evidence="2 3">PP31</strain>
    </source>
</reference>
<feature type="transmembrane region" description="Helical" evidence="1">
    <location>
        <begin position="6"/>
        <end position="28"/>
    </location>
</feature>
<dbReference type="KEGG" id="dwd:DSCW_59370"/>
<dbReference type="RefSeq" id="WP_155307145.1">
    <property type="nucleotide sequence ID" value="NZ_AP021875.1"/>
</dbReference>
<proteinExistence type="predicted"/>
<feature type="transmembrane region" description="Helical" evidence="1">
    <location>
        <begin position="178"/>
        <end position="201"/>
    </location>
</feature>
<keyword evidence="3" id="KW-1185">Reference proteome</keyword>
<dbReference type="Proteomes" id="UP000427769">
    <property type="component" value="Chromosome"/>
</dbReference>
<accession>A0A5K7ZCH7</accession>
<keyword evidence="1" id="KW-1133">Transmembrane helix</keyword>